<dbReference type="EMBL" id="AEWX01000024">
    <property type="protein sequence ID" value="EGC19814.1"/>
    <property type="molecule type" value="Genomic_DNA"/>
</dbReference>
<evidence type="ECO:0000313" key="2">
    <source>
        <dbReference type="Proteomes" id="UP000005697"/>
    </source>
</evidence>
<keyword evidence="2" id="KW-1185">Reference proteome</keyword>
<dbReference type="AlphaFoldDB" id="F0F7X1"/>
<accession>F0F7X1</accession>
<dbReference type="Proteomes" id="UP000005697">
    <property type="component" value="Unassembled WGS sequence"/>
</dbReference>
<organism evidence="1 2">
    <name type="scientific">Prevotella multiformis DSM 16608</name>
    <dbReference type="NCBI Taxonomy" id="888743"/>
    <lineage>
        <taxon>Bacteria</taxon>
        <taxon>Pseudomonadati</taxon>
        <taxon>Bacteroidota</taxon>
        <taxon>Bacteroidia</taxon>
        <taxon>Bacteroidales</taxon>
        <taxon>Prevotellaceae</taxon>
        <taxon>Prevotella</taxon>
    </lineage>
</organism>
<sequence>MSVHNLYFVVESKFYNHLTDRSKDPRLPICLSFIGRRRQPILPRFHPYCPAP</sequence>
<gene>
    <name evidence="1" type="ORF">HMPREF9141_1688</name>
</gene>
<name>F0F7X1_9BACT</name>
<evidence type="ECO:0000313" key="1">
    <source>
        <dbReference type="EMBL" id="EGC19814.1"/>
    </source>
</evidence>
<reference evidence="1 2" key="1">
    <citation type="submission" date="2011-01" db="EMBL/GenBank/DDBJ databases">
        <authorList>
            <person name="Muzny D."/>
            <person name="Qin X."/>
            <person name="Deng J."/>
            <person name="Jiang H."/>
            <person name="Liu Y."/>
            <person name="Qu J."/>
            <person name="Song X.-Z."/>
            <person name="Zhang L."/>
            <person name="Thornton R."/>
            <person name="Coyle M."/>
            <person name="Francisco L."/>
            <person name="Jackson L."/>
            <person name="Javaid M."/>
            <person name="Korchina V."/>
            <person name="Kovar C."/>
            <person name="Mata R."/>
            <person name="Mathew T."/>
            <person name="Ngo R."/>
            <person name="Nguyen L."/>
            <person name="Nguyen N."/>
            <person name="Okwuonu G."/>
            <person name="Ongeri F."/>
            <person name="Pham C."/>
            <person name="Simmons D."/>
            <person name="Wilczek-Boney K."/>
            <person name="Hale W."/>
            <person name="Jakkamsetti A."/>
            <person name="Pham P."/>
            <person name="Ruth R."/>
            <person name="San Lucas F."/>
            <person name="Warren J."/>
            <person name="Zhang J."/>
            <person name="Zhao Z."/>
            <person name="Zhou C."/>
            <person name="Zhu D."/>
            <person name="Lee S."/>
            <person name="Bess C."/>
            <person name="Blankenburg K."/>
            <person name="Forbes L."/>
            <person name="Fu Q."/>
            <person name="Gubbala S."/>
            <person name="Hirani K."/>
            <person name="Jayaseelan J.C."/>
            <person name="Lara F."/>
            <person name="Munidasa M."/>
            <person name="Palculict T."/>
            <person name="Patil S."/>
            <person name="Pu L.-L."/>
            <person name="Saada N."/>
            <person name="Tang L."/>
            <person name="Weissenberger G."/>
            <person name="Zhu Y."/>
            <person name="Hemphill L."/>
            <person name="Shang Y."/>
            <person name="Youmans B."/>
            <person name="Ayvaz T."/>
            <person name="Ross M."/>
            <person name="Santibanez J."/>
            <person name="Aqrawi P."/>
            <person name="Gross S."/>
            <person name="Joshi V."/>
            <person name="Fowler G."/>
            <person name="Nazareth L."/>
            <person name="Reid J."/>
            <person name="Worley K."/>
            <person name="Petrosino J."/>
            <person name="Highlander S."/>
            <person name="Gibbs R."/>
        </authorList>
    </citation>
    <scope>NUCLEOTIDE SEQUENCE [LARGE SCALE GENOMIC DNA]</scope>
    <source>
        <strain evidence="1 2">DSM 16608</strain>
    </source>
</reference>
<protein>
    <submittedName>
        <fullName evidence="1">Uncharacterized protein</fullName>
    </submittedName>
</protein>
<comment type="caution">
    <text evidence="1">The sequence shown here is derived from an EMBL/GenBank/DDBJ whole genome shotgun (WGS) entry which is preliminary data.</text>
</comment>
<dbReference type="HOGENOM" id="CLU_3083226_0_0_10"/>
<proteinExistence type="predicted"/>